<dbReference type="EMBL" id="BT087157">
    <property type="protein sequence ID" value="ACR37510.1"/>
    <property type="molecule type" value="mRNA"/>
</dbReference>
<sequence>MPKELLVGMVFNSWSNLRLTAESCYAATGAFSSAPGRSQELHVGRPAERAIL</sequence>
<feature type="region of interest" description="Disordered" evidence="1">
    <location>
        <begin position="32"/>
        <end position="52"/>
    </location>
</feature>
<dbReference type="AlphaFoldDB" id="C4J8L0"/>
<evidence type="ECO:0000256" key="1">
    <source>
        <dbReference type="SAM" id="MobiDB-lite"/>
    </source>
</evidence>
<protein>
    <submittedName>
        <fullName evidence="2">Uncharacterized protein</fullName>
    </submittedName>
</protein>
<evidence type="ECO:0000313" key="2">
    <source>
        <dbReference type="EMBL" id="ACR37510.1"/>
    </source>
</evidence>
<dbReference type="ExpressionAtlas" id="C4J8L0">
    <property type="expression patterns" value="baseline and differential"/>
</dbReference>
<proteinExistence type="evidence at transcript level"/>
<reference evidence="2" key="1">
    <citation type="journal article" date="2009" name="PLoS Genet.">
        <title>Sequencing, mapping, and analysis of 27,455 maize full-length cDNAs.</title>
        <authorList>
            <person name="Soderlund C."/>
            <person name="Descour A."/>
            <person name="Kudrna D."/>
            <person name="Bomhoff M."/>
            <person name="Boyd L."/>
            <person name="Currie J."/>
            <person name="Angelova A."/>
            <person name="Collura K."/>
            <person name="Wissotski M."/>
            <person name="Ashley E."/>
            <person name="Morrow D."/>
            <person name="Fernandes J."/>
            <person name="Walbot V."/>
            <person name="Yu Y."/>
        </authorList>
    </citation>
    <scope>NUCLEOTIDE SEQUENCE</scope>
    <source>
        <strain evidence="2">B73</strain>
    </source>
</reference>
<accession>C4J8L0</accession>
<name>C4J8L0_MAIZE</name>
<feature type="compositionally biased region" description="Basic and acidic residues" evidence="1">
    <location>
        <begin position="39"/>
        <end position="52"/>
    </location>
</feature>
<organism evidence="2">
    <name type="scientific">Zea mays</name>
    <name type="common">Maize</name>
    <dbReference type="NCBI Taxonomy" id="4577"/>
    <lineage>
        <taxon>Eukaryota</taxon>
        <taxon>Viridiplantae</taxon>
        <taxon>Streptophyta</taxon>
        <taxon>Embryophyta</taxon>
        <taxon>Tracheophyta</taxon>
        <taxon>Spermatophyta</taxon>
        <taxon>Magnoliopsida</taxon>
        <taxon>Liliopsida</taxon>
        <taxon>Poales</taxon>
        <taxon>Poaceae</taxon>
        <taxon>PACMAD clade</taxon>
        <taxon>Panicoideae</taxon>
        <taxon>Andropogonodae</taxon>
        <taxon>Andropogoneae</taxon>
        <taxon>Tripsacinae</taxon>
        <taxon>Zea</taxon>
    </lineage>
</organism>